<dbReference type="AlphaFoldDB" id="G9PBV0"/>
<proteinExistence type="predicted"/>
<sequence>MLSPIRNAVFELNRVESSYGVPLRQIHRMHGMARSSLAAHYSLPKSSLANVELIQRLLTVKLCIDIHAITYLY</sequence>
<evidence type="ECO:0000313" key="2">
    <source>
        <dbReference type="Proteomes" id="UP000005426"/>
    </source>
</evidence>
<accession>G9PBV0</accession>
<organism evidence="1 2">
    <name type="scientific">Hypocrea atroviridis (strain ATCC 20476 / IMI 206040)</name>
    <name type="common">Trichoderma atroviride</name>
    <dbReference type="NCBI Taxonomy" id="452589"/>
    <lineage>
        <taxon>Eukaryota</taxon>
        <taxon>Fungi</taxon>
        <taxon>Dikarya</taxon>
        <taxon>Ascomycota</taxon>
        <taxon>Pezizomycotina</taxon>
        <taxon>Sordariomycetes</taxon>
        <taxon>Hypocreomycetidae</taxon>
        <taxon>Hypocreales</taxon>
        <taxon>Hypocreaceae</taxon>
        <taxon>Trichoderma</taxon>
    </lineage>
</organism>
<comment type="caution">
    <text evidence="1">The sequence shown here is derived from an EMBL/GenBank/DDBJ whole genome shotgun (WGS) entry which is preliminary data.</text>
</comment>
<protein>
    <submittedName>
        <fullName evidence="1">Uncharacterized protein</fullName>
    </submittedName>
</protein>
<reference evidence="1 2" key="1">
    <citation type="journal article" date="2011" name="Genome Biol.">
        <title>Comparative genome sequence analysis underscores mycoparasitism as the ancestral life style of Trichoderma.</title>
        <authorList>
            <person name="Kubicek C.P."/>
            <person name="Herrera-Estrella A."/>
            <person name="Seidl-Seiboth V."/>
            <person name="Martinez D.A."/>
            <person name="Druzhinina I.S."/>
            <person name="Thon M."/>
            <person name="Zeilinger S."/>
            <person name="Casas-Flores S."/>
            <person name="Horwitz B.A."/>
            <person name="Mukherjee P.K."/>
            <person name="Mukherjee M."/>
            <person name="Kredics L."/>
            <person name="Alcaraz L.D."/>
            <person name="Aerts A."/>
            <person name="Antal Z."/>
            <person name="Atanasova L."/>
            <person name="Cervantes-Badillo M.G."/>
            <person name="Challacombe J."/>
            <person name="Chertkov O."/>
            <person name="McCluskey K."/>
            <person name="Coulpier F."/>
            <person name="Deshpande N."/>
            <person name="von Doehren H."/>
            <person name="Ebbole D.J."/>
            <person name="Esquivel-Naranjo E.U."/>
            <person name="Fekete E."/>
            <person name="Flipphi M."/>
            <person name="Glaser F."/>
            <person name="Gomez-Rodriguez E.Y."/>
            <person name="Gruber S."/>
            <person name="Han C."/>
            <person name="Henrissat B."/>
            <person name="Hermosa R."/>
            <person name="Hernandez-Onate M."/>
            <person name="Karaffa L."/>
            <person name="Kosti I."/>
            <person name="Le Crom S."/>
            <person name="Lindquist E."/>
            <person name="Lucas S."/>
            <person name="Luebeck M."/>
            <person name="Luebeck P.S."/>
            <person name="Margeot A."/>
            <person name="Metz B."/>
            <person name="Misra M."/>
            <person name="Nevalainen H."/>
            <person name="Omann M."/>
            <person name="Packer N."/>
            <person name="Perrone G."/>
            <person name="Uresti-Rivera E.E."/>
            <person name="Salamov A."/>
            <person name="Schmoll M."/>
            <person name="Seiboth B."/>
            <person name="Shapiro H."/>
            <person name="Sukno S."/>
            <person name="Tamayo-Ramos J.A."/>
            <person name="Tisch D."/>
            <person name="Wiest A."/>
            <person name="Wilkinson H.H."/>
            <person name="Zhang M."/>
            <person name="Coutinho P.M."/>
            <person name="Kenerley C.M."/>
            <person name="Monte E."/>
            <person name="Baker S.E."/>
            <person name="Grigoriev I.V."/>
        </authorList>
    </citation>
    <scope>NUCLEOTIDE SEQUENCE [LARGE SCALE GENOMIC DNA]</scope>
    <source>
        <strain evidence="2">ATCC 20476 / IMI 206040</strain>
    </source>
</reference>
<gene>
    <name evidence="1" type="ORF">TRIATDRAFT_303110</name>
</gene>
<evidence type="ECO:0000313" key="1">
    <source>
        <dbReference type="EMBL" id="EHK39844.1"/>
    </source>
</evidence>
<dbReference type="EMBL" id="ABDG02000029">
    <property type="protein sequence ID" value="EHK39844.1"/>
    <property type="molecule type" value="Genomic_DNA"/>
</dbReference>
<dbReference type="HOGENOM" id="CLU_2705129_0_0_1"/>
<keyword evidence="2" id="KW-1185">Reference proteome</keyword>
<dbReference type="Proteomes" id="UP000005426">
    <property type="component" value="Unassembled WGS sequence"/>
</dbReference>
<name>G9PBV0_HYPAI</name>